<dbReference type="PROSITE" id="PS50195">
    <property type="entry name" value="PX"/>
    <property type="match status" value="1"/>
</dbReference>
<feature type="domain" description="PX" evidence="3">
    <location>
        <begin position="1"/>
        <end position="52"/>
    </location>
</feature>
<feature type="region of interest" description="Disordered" evidence="2">
    <location>
        <begin position="492"/>
        <end position="514"/>
    </location>
</feature>
<dbReference type="Pfam" id="PF05004">
    <property type="entry name" value="IFRD"/>
    <property type="match status" value="1"/>
</dbReference>
<dbReference type="Proteomes" id="UP001146793">
    <property type="component" value="Unassembled WGS sequence"/>
</dbReference>
<accession>A0AAV7YZ31</accession>
<dbReference type="InterPro" id="IPR039777">
    <property type="entry name" value="IFRD"/>
</dbReference>
<dbReference type="InterPro" id="IPR001683">
    <property type="entry name" value="PX_dom"/>
</dbReference>
<evidence type="ECO:0000313" key="5">
    <source>
        <dbReference type="Proteomes" id="UP001146793"/>
    </source>
</evidence>
<evidence type="ECO:0000256" key="1">
    <source>
        <dbReference type="ARBA" id="ARBA00008828"/>
    </source>
</evidence>
<dbReference type="PANTHER" id="PTHR12354">
    <property type="entry name" value="INTERFERON-RELATED DEVELOPMENTAL REGULATOR"/>
    <property type="match status" value="1"/>
</dbReference>
<comment type="similarity">
    <text evidence="1">Belongs to the IFRD family.</text>
</comment>
<dbReference type="Gene3D" id="3.30.1520.10">
    <property type="entry name" value="Phox-like domain"/>
    <property type="match status" value="1"/>
</dbReference>
<organism evidence="4 5">
    <name type="scientific">Anaeramoeba flamelloides</name>
    <dbReference type="NCBI Taxonomy" id="1746091"/>
    <lineage>
        <taxon>Eukaryota</taxon>
        <taxon>Metamonada</taxon>
        <taxon>Anaeramoebidae</taxon>
        <taxon>Anaeramoeba</taxon>
    </lineage>
</organism>
<feature type="compositionally biased region" description="Basic and acidic residues" evidence="2">
    <location>
        <begin position="128"/>
        <end position="139"/>
    </location>
</feature>
<reference evidence="4" key="1">
    <citation type="submission" date="2022-08" db="EMBL/GenBank/DDBJ databases">
        <title>Novel sulphate-reducing endosymbionts in the free-living metamonad Anaeramoeba.</title>
        <authorList>
            <person name="Jerlstrom-Hultqvist J."/>
            <person name="Cepicka I."/>
            <person name="Gallot-Lavallee L."/>
            <person name="Salas-Leiva D."/>
            <person name="Curtis B.A."/>
            <person name="Zahonova K."/>
            <person name="Pipaliya S."/>
            <person name="Dacks J."/>
            <person name="Roger A.J."/>
        </authorList>
    </citation>
    <scope>NUCLEOTIDE SEQUENCE</scope>
    <source>
        <strain evidence="4">Busselton2</strain>
    </source>
</reference>
<dbReference type="GO" id="GO:0035091">
    <property type="term" value="F:phosphatidylinositol binding"/>
    <property type="evidence" value="ECO:0007669"/>
    <property type="project" value="InterPro"/>
</dbReference>
<proteinExistence type="inferred from homology"/>
<dbReference type="InterPro" id="IPR007701">
    <property type="entry name" value="Interferon-rel_develop_reg_N"/>
</dbReference>
<dbReference type="PANTHER" id="PTHR12354:SF1">
    <property type="entry name" value="INTERFERON-RELATED DEVELOPMENTAL REGULATOR 1"/>
    <property type="match status" value="1"/>
</dbReference>
<dbReference type="Pfam" id="PF00787">
    <property type="entry name" value="PX"/>
    <property type="match status" value="1"/>
</dbReference>
<sequence length="522" mass="61073">MPGKKITSKFESEFIQMGRKKLEIFINRIERHPILSKSTIFQDFLYKNVNNIFKTKVNQNKSKNKTRVIPLDDLYDSCEVKEGDTAFIQQNIDNWNKLEPLLRFIILKPMNQRQKRNNQNNPRKTKQKRNENFVQKETEGSSSEESNQFETQFQELVDSLMDSDSITRKEKYTELNHHISHYYLPIVEEFYDDALFAIKNSLKKGSAEEKVLAIKCLLLFSITVENTISDIYNQFESTLLKYSFEGENKLKIASLEALGVLSYLTTSTGDLDPSQSILRHCISILKDNILPENGGHELYIAKVLNIISLLLSLQENDFIGIELSDNNESGDDIFFDYIVNLGRNFLEYPDLGVRVSSGELITLAFNLKDRLEMEEVVDSNIDVDLVIEIFTKLMKESSQKVSKKKKKIQRSKFKTFLSSIEECEYPKDLITIKSNKIHFEEWPKIIQLNTVRAFLGSGFQKHIEKNFLFSALFGYQIKVETRKQKFYNKISKRKEQKKNKKSRQQTRVKERKKKNHVEYNFM</sequence>
<name>A0AAV7YZ31_9EUKA</name>
<dbReference type="InterPro" id="IPR016024">
    <property type="entry name" value="ARM-type_fold"/>
</dbReference>
<dbReference type="SUPFAM" id="SSF48371">
    <property type="entry name" value="ARM repeat"/>
    <property type="match status" value="1"/>
</dbReference>
<comment type="caution">
    <text evidence="4">The sequence shown here is derived from an EMBL/GenBank/DDBJ whole genome shotgun (WGS) entry which is preliminary data.</text>
</comment>
<feature type="region of interest" description="Disordered" evidence="2">
    <location>
        <begin position="112"/>
        <end position="148"/>
    </location>
</feature>
<gene>
    <name evidence="4" type="ORF">M0812_02308</name>
</gene>
<evidence type="ECO:0000256" key="2">
    <source>
        <dbReference type="SAM" id="MobiDB-lite"/>
    </source>
</evidence>
<evidence type="ECO:0000259" key="3">
    <source>
        <dbReference type="PROSITE" id="PS50195"/>
    </source>
</evidence>
<dbReference type="AlphaFoldDB" id="A0AAV7YZ31"/>
<protein>
    <recommendedName>
        <fullName evidence="3">PX domain-containing protein</fullName>
    </recommendedName>
</protein>
<dbReference type="SUPFAM" id="SSF64268">
    <property type="entry name" value="PX domain"/>
    <property type="match status" value="1"/>
</dbReference>
<dbReference type="EMBL" id="JANTQA010000042">
    <property type="protein sequence ID" value="KAJ3435177.1"/>
    <property type="molecule type" value="Genomic_DNA"/>
</dbReference>
<dbReference type="InterPro" id="IPR036871">
    <property type="entry name" value="PX_dom_sf"/>
</dbReference>
<evidence type="ECO:0000313" key="4">
    <source>
        <dbReference type="EMBL" id="KAJ3435177.1"/>
    </source>
</evidence>